<evidence type="ECO:0000313" key="10">
    <source>
        <dbReference type="Proteomes" id="UP000799537"/>
    </source>
</evidence>
<dbReference type="EMBL" id="ML993627">
    <property type="protein sequence ID" value="KAF2160310.1"/>
    <property type="molecule type" value="Genomic_DNA"/>
</dbReference>
<dbReference type="PROSITE" id="PS50850">
    <property type="entry name" value="MFS"/>
    <property type="match status" value="1"/>
</dbReference>
<comment type="subcellular location">
    <subcellularLocation>
        <location evidence="1">Membrane</location>
        <topology evidence="1">Multi-pass membrane protein</topology>
    </subcellularLocation>
</comment>
<dbReference type="CDD" id="cd17502">
    <property type="entry name" value="MFS_Azr1_MDR_like"/>
    <property type="match status" value="1"/>
</dbReference>
<feature type="region of interest" description="Disordered" evidence="6">
    <location>
        <begin position="502"/>
        <end position="523"/>
    </location>
</feature>
<feature type="transmembrane region" description="Helical" evidence="7">
    <location>
        <begin position="400"/>
        <end position="423"/>
    </location>
</feature>
<dbReference type="RefSeq" id="XP_033661199.1">
    <property type="nucleotide sequence ID" value="XM_033818755.1"/>
</dbReference>
<keyword evidence="4 7" id="KW-1133">Transmembrane helix</keyword>
<dbReference type="Gene3D" id="1.20.1250.20">
    <property type="entry name" value="MFS general substrate transporter like domains"/>
    <property type="match status" value="1"/>
</dbReference>
<feature type="transmembrane region" description="Helical" evidence="7">
    <location>
        <begin position="110"/>
        <end position="128"/>
    </location>
</feature>
<feature type="transmembrane region" description="Helical" evidence="7">
    <location>
        <begin position="337"/>
        <end position="355"/>
    </location>
</feature>
<feature type="transmembrane region" description="Helical" evidence="7">
    <location>
        <begin position="474"/>
        <end position="495"/>
    </location>
</feature>
<evidence type="ECO:0000256" key="6">
    <source>
        <dbReference type="SAM" id="MobiDB-lite"/>
    </source>
</evidence>
<feature type="transmembrane region" description="Helical" evidence="7">
    <location>
        <begin position="367"/>
        <end position="388"/>
    </location>
</feature>
<protein>
    <recommendedName>
        <fullName evidence="8">Major facilitator superfamily (MFS) profile domain-containing protein</fullName>
    </recommendedName>
</protein>
<evidence type="ECO:0000256" key="4">
    <source>
        <dbReference type="ARBA" id="ARBA00022989"/>
    </source>
</evidence>
<evidence type="ECO:0000256" key="1">
    <source>
        <dbReference type="ARBA" id="ARBA00004141"/>
    </source>
</evidence>
<feature type="domain" description="Major facilitator superfamily (MFS) profile" evidence="8">
    <location>
        <begin position="45"/>
        <end position="500"/>
    </location>
</feature>
<keyword evidence="3 7" id="KW-0812">Transmembrane</keyword>
<name>A0A6A6C2B1_ZASCE</name>
<dbReference type="InterPro" id="IPR011701">
    <property type="entry name" value="MFS"/>
</dbReference>
<feature type="transmembrane region" description="Helical" evidence="7">
    <location>
        <begin position="235"/>
        <end position="251"/>
    </location>
</feature>
<feature type="transmembrane region" description="Helical" evidence="7">
    <location>
        <begin position="313"/>
        <end position="330"/>
    </location>
</feature>
<accession>A0A6A6C2B1</accession>
<keyword evidence="5 7" id="KW-0472">Membrane</keyword>
<dbReference type="PANTHER" id="PTHR23501:SF177">
    <property type="entry name" value="MAJOR FACILITATOR SUPERFAMILY (MFS) PROFILE DOMAIN-CONTAINING PROTEIN-RELATED"/>
    <property type="match status" value="1"/>
</dbReference>
<sequence>MNNNREDHDDAPKEKQAQIVQTDQPTTLTQDDQTDRPSALALSFIILSVNLSIFLTCLDLTILATAIPHITSSFHSLPSAGWYGSAYFATIAAFQATWGKCYKHFGLKGTFIAAIAFFELGSLICGVAPNSAALIVGRAVAGLGGEGVGAGAFTVLAFAAGPGRLPVLVGVMGATYAVGSVLGPLLGGVFTDHSAREKLLQLDLAGSMLILAAMICLLLGLQWGGLTKSWNSAEVIGTLVGFVVILLVFTANEIWMGERALLIPRLLRQKTFGLASAYILFNGAGFYILVYYLPYYFQSVHGVSAAQSGFGNLPYIISTAVCSLISGAIVSLTGHYVGLQVFGSSLVMIGAGLIYTLDLHSPSGKWIGYQILAGSGAGLSTQIPIIVGQTTAKSEDVASVTAVILFFQTITGAVFVSTAQSIFVNGLIEAVKHNAPDVIPQSVVAVGAAELNEVFTPDQLPGILRSYMTGLKDANLFAITLAGVAVILAVVTAVWDPRNLKEEREKKNAENGDATPMPGVSAL</sequence>
<evidence type="ECO:0000256" key="5">
    <source>
        <dbReference type="ARBA" id="ARBA00023136"/>
    </source>
</evidence>
<feature type="transmembrane region" description="Helical" evidence="7">
    <location>
        <begin position="167"/>
        <end position="190"/>
    </location>
</feature>
<gene>
    <name evidence="9" type="ORF">M409DRAFT_70488</name>
</gene>
<dbReference type="GO" id="GO:0022857">
    <property type="term" value="F:transmembrane transporter activity"/>
    <property type="evidence" value="ECO:0007669"/>
    <property type="project" value="InterPro"/>
</dbReference>
<dbReference type="Pfam" id="PF07690">
    <property type="entry name" value="MFS_1"/>
    <property type="match status" value="1"/>
</dbReference>
<dbReference type="SUPFAM" id="SSF103473">
    <property type="entry name" value="MFS general substrate transporter"/>
    <property type="match status" value="1"/>
</dbReference>
<organism evidence="9 10">
    <name type="scientific">Zasmidium cellare ATCC 36951</name>
    <dbReference type="NCBI Taxonomy" id="1080233"/>
    <lineage>
        <taxon>Eukaryota</taxon>
        <taxon>Fungi</taxon>
        <taxon>Dikarya</taxon>
        <taxon>Ascomycota</taxon>
        <taxon>Pezizomycotina</taxon>
        <taxon>Dothideomycetes</taxon>
        <taxon>Dothideomycetidae</taxon>
        <taxon>Mycosphaerellales</taxon>
        <taxon>Mycosphaerellaceae</taxon>
        <taxon>Zasmidium</taxon>
    </lineage>
</organism>
<feature type="transmembrane region" description="Helical" evidence="7">
    <location>
        <begin position="40"/>
        <end position="68"/>
    </location>
</feature>
<feature type="transmembrane region" description="Helical" evidence="7">
    <location>
        <begin position="140"/>
        <end position="161"/>
    </location>
</feature>
<evidence type="ECO:0000259" key="8">
    <source>
        <dbReference type="PROSITE" id="PS50850"/>
    </source>
</evidence>
<feature type="transmembrane region" description="Helical" evidence="7">
    <location>
        <begin position="80"/>
        <end position="98"/>
    </location>
</feature>
<dbReference type="AlphaFoldDB" id="A0A6A6C2B1"/>
<feature type="region of interest" description="Disordered" evidence="6">
    <location>
        <begin position="1"/>
        <end position="33"/>
    </location>
</feature>
<keyword evidence="2" id="KW-0813">Transport</keyword>
<evidence type="ECO:0000313" key="9">
    <source>
        <dbReference type="EMBL" id="KAF2160310.1"/>
    </source>
</evidence>
<dbReference type="GeneID" id="54572027"/>
<feature type="compositionally biased region" description="Basic and acidic residues" evidence="6">
    <location>
        <begin position="1"/>
        <end position="16"/>
    </location>
</feature>
<dbReference type="Proteomes" id="UP000799537">
    <property type="component" value="Unassembled WGS sequence"/>
</dbReference>
<feature type="compositionally biased region" description="Low complexity" evidence="6">
    <location>
        <begin position="21"/>
        <end position="31"/>
    </location>
</feature>
<evidence type="ECO:0000256" key="7">
    <source>
        <dbReference type="SAM" id="Phobius"/>
    </source>
</evidence>
<dbReference type="PANTHER" id="PTHR23501">
    <property type="entry name" value="MAJOR FACILITATOR SUPERFAMILY"/>
    <property type="match status" value="1"/>
</dbReference>
<feature type="transmembrane region" description="Helical" evidence="7">
    <location>
        <begin position="202"/>
        <end position="223"/>
    </location>
</feature>
<reference evidence="9" key="1">
    <citation type="journal article" date="2020" name="Stud. Mycol.">
        <title>101 Dothideomycetes genomes: a test case for predicting lifestyles and emergence of pathogens.</title>
        <authorList>
            <person name="Haridas S."/>
            <person name="Albert R."/>
            <person name="Binder M."/>
            <person name="Bloem J."/>
            <person name="Labutti K."/>
            <person name="Salamov A."/>
            <person name="Andreopoulos B."/>
            <person name="Baker S."/>
            <person name="Barry K."/>
            <person name="Bills G."/>
            <person name="Bluhm B."/>
            <person name="Cannon C."/>
            <person name="Castanera R."/>
            <person name="Culley D."/>
            <person name="Daum C."/>
            <person name="Ezra D."/>
            <person name="Gonzalez J."/>
            <person name="Henrissat B."/>
            <person name="Kuo A."/>
            <person name="Liang C."/>
            <person name="Lipzen A."/>
            <person name="Lutzoni F."/>
            <person name="Magnuson J."/>
            <person name="Mondo S."/>
            <person name="Nolan M."/>
            <person name="Ohm R."/>
            <person name="Pangilinan J."/>
            <person name="Park H.-J."/>
            <person name="Ramirez L."/>
            <person name="Alfaro M."/>
            <person name="Sun H."/>
            <person name="Tritt A."/>
            <person name="Yoshinaga Y."/>
            <person name="Zwiers L.-H."/>
            <person name="Turgeon B."/>
            <person name="Goodwin S."/>
            <person name="Spatafora J."/>
            <person name="Crous P."/>
            <person name="Grigoriev I."/>
        </authorList>
    </citation>
    <scope>NUCLEOTIDE SEQUENCE</scope>
    <source>
        <strain evidence="9">ATCC 36951</strain>
    </source>
</reference>
<proteinExistence type="predicted"/>
<dbReference type="GO" id="GO:0005886">
    <property type="term" value="C:plasma membrane"/>
    <property type="evidence" value="ECO:0007669"/>
    <property type="project" value="TreeGrafter"/>
</dbReference>
<dbReference type="FunFam" id="1.20.1250.20:FF:000196">
    <property type="entry name" value="MFS toxin efflux pump (AflT)"/>
    <property type="match status" value="1"/>
</dbReference>
<evidence type="ECO:0000256" key="3">
    <source>
        <dbReference type="ARBA" id="ARBA00022692"/>
    </source>
</evidence>
<dbReference type="InterPro" id="IPR036259">
    <property type="entry name" value="MFS_trans_sf"/>
</dbReference>
<keyword evidence="10" id="KW-1185">Reference proteome</keyword>
<dbReference type="OrthoDB" id="3649862at2759"/>
<evidence type="ECO:0000256" key="2">
    <source>
        <dbReference type="ARBA" id="ARBA00022448"/>
    </source>
</evidence>
<dbReference type="Gene3D" id="1.20.1720.10">
    <property type="entry name" value="Multidrug resistance protein D"/>
    <property type="match status" value="1"/>
</dbReference>
<dbReference type="InterPro" id="IPR020846">
    <property type="entry name" value="MFS_dom"/>
</dbReference>
<feature type="transmembrane region" description="Helical" evidence="7">
    <location>
        <begin position="272"/>
        <end position="293"/>
    </location>
</feature>